<dbReference type="Gene3D" id="3.30.70.930">
    <property type="match status" value="1"/>
</dbReference>
<protein>
    <recommendedName>
        <fullName evidence="2">Thiamine-binding protein domain-containing protein</fullName>
    </recommendedName>
</protein>
<dbReference type="InterPro" id="IPR002767">
    <property type="entry name" value="Thiamine_BP"/>
</dbReference>
<keyword evidence="6" id="KW-1185">Reference proteome</keyword>
<dbReference type="Proteomes" id="UP000288892">
    <property type="component" value="Unassembled WGS sequence"/>
</dbReference>
<name>A0A444J6P2_9BACT</name>
<dbReference type="InterPro" id="IPR051614">
    <property type="entry name" value="UPF0045_domain"/>
</dbReference>
<dbReference type="InterPro" id="IPR029756">
    <property type="entry name" value="MTH1187/YkoF-like"/>
</dbReference>
<feature type="domain" description="Thiamine-binding protein" evidence="2">
    <location>
        <begin position="4"/>
        <end position="92"/>
    </location>
</feature>
<evidence type="ECO:0000313" key="4">
    <source>
        <dbReference type="EMBL" id="RWX51355.1"/>
    </source>
</evidence>
<comment type="caution">
    <text evidence="3">The sequence shown here is derived from an EMBL/GenBank/DDBJ whole genome shotgun (WGS) entry which is preliminary data.</text>
</comment>
<dbReference type="NCBIfam" id="TIGR00106">
    <property type="entry name" value="MTH1187 family thiamine-binding protein"/>
    <property type="match status" value="1"/>
</dbReference>
<evidence type="ECO:0000259" key="2">
    <source>
        <dbReference type="Pfam" id="PF01910"/>
    </source>
</evidence>
<sequence>MAFMQITVLPMETGKTGLSEYIADIQELLRDKNVEYEINDMGTIINGTPSALFRLAEELHSCPFQHGVKRVITQIALDERRDKKQGLGEKKGTVLSILTKRKR</sequence>
<evidence type="ECO:0000256" key="1">
    <source>
        <dbReference type="ARBA" id="ARBA00010272"/>
    </source>
</evidence>
<gene>
    <name evidence="3" type="ORF">VT99_10585</name>
    <name evidence="4" type="ORF">VU01_11525</name>
</gene>
<accession>A0A444J6P2</accession>
<organism evidence="3 5">
    <name type="scientific">Candidatus Electrothrix marina</name>
    <dbReference type="NCBI Taxonomy" id="1859130"/>
    <lineage>
        <taxon>Bacteria</taxon>
        <taxon>Pseudomonadati</taxon>
        <taxon>Thermodesulfobacteriota</taxon>
        <taxon>Desulfobulbia</taxon>
        <taxon>Desulfobulbales</taxon>
        <taxon>Desulfobulbaceae</taxon>
        <taxon>Candidatus Electrothrix</taxon>
    </lineage>
</organism>
<comment type="similarity">
    <text evidence="1">Belongs to the UPF0045 family.</text>
</comment>
<dbReference type="EMBL" id="MTKS01000152">
    <property type="protein sequence ID" value="RWX51355.1"/>
    <property type="molecule type" value="Genomic_DNA"/>
</dbReference>
<proteinExistence type="inferred from homology"/>
<dbReference type="EMBL" id="MTKQ01000058">
    <property type="protein sequence ID" value="RWX48758.1"/>
    <property type="molecule type" value="Genomic_DNA"/>
</dbReference>
<reference evidence="5 6" key="1">
    <citation type="submission" date="2017-01" db="EMBL/GenBank/DDBJ databases">
        <title>The cable genome- insights into the physiology and evolution of filamentous bacteria capable of sulfide oxidation via long distance electron transfer.</title>
        <authorList>
            <person name="Schreiber L."/>
            <person name="Bjerg J.T."/>
            <person name="Boggild A."/>
            <person name="Van De Vossenberg J."/>
            <person name="Meysman F."/>
            <person name="Nielsen L.P."/>
            <person name="Schramm A."/>
            <person name="Kjeldsen K.U."/>
        </authorList>
    </citation>
    <scope>NUCLEOTIDE SEQUENCE [LARGE SCALE GENOMIC DNA]</scope>
    <source>
        <strain evidence="3">A2</strain>
        <strain evidence="4">A5</strain>
    </source>
</reference>
<evidence type="ECO:0000313" key="6">
    <source>
        <dbReference type="Proteomes" id="UP000288892"/>
    </source>
</evidence>
<evidence type="ECO:0000313" key="5">
    <source>
        <dbReference type="Proteomes" id="UP000286862"/>
    </source>
</evidence>
<evidence type="ECO:0000313" key="3">
    <source>
        <dbReference type="EMBL" id="RWX48758.1"/>
    </source>
</evidence>
<dbReference type="PANTHER" id="PTHR33777:SF1">
    <property type="entry name" value="UPF0045 PROTEIN ECM15"/>
    <property type="match status" value="1"/>
</dbReference>
<dbReference type="Pfam" id="PF01910">
    <property type="entry name" value="Thiamine_BP"/>
    <property type="match status" value="1"/>
</dbReference>
<dbReference type="SUPFAM" id="SSF89957">
    <property type="entry name" value="MTH1187/YkoF-like"/>
    <property type="match status" value="1"/>
</dbReference>
<dbReference type="GO" id="GO:0005829">
    <property type="term" value="C:cytosol"/>
    <property type="evidence" value="ECO:0007669"/>
    <property type="project" value="TreeGrafter"/>
</dbReference>
<dbReference type="AlphaFoldDB" id="A0A444J6P2"/>
<dbReference type="Proteomes" id="UP000286862">
    <property type="component" value="Unassembled WGS sequence"/>
</dbReference>
<dbReference type="PANTHER" id="PTHR33777">
    <property type="entry name" value="UPF0045 PROTEIN ECM15"/>
    <property type="match status" value="1"/>
</dbReference>